<dbReference type="Proteomes" id="UP001595075">
    <property type="component" value="Unassembled WGS sequence"/>
</dbReference>
<organism evidence="1 2">
    <name type="scientific">Oculimacula yallundae</name>
    <dbReference type="NCBI Taxonomy" id="86028"/>
    <lineage>
        <taxon>Eukaryota</taxon>
        <taxon>Fungi</taxon>
        <taxon>Dikarya</taxon>
        <taxon>Ascomycota</taxon>
        <taxon>Pezizomycotina</taxon>
        <taxon>Leotiomycetes</taxon>
        <taxon>Helotiales</taxon>
        <taxon>Ploettnerulaceae</taxon>
        <taxon>Oculimacula</taxon>
    </lineage>
</organism>
<sequence>MLMSIASAKPRTHLSNVCLMVPRTKAIVGGNQRIGFWESAAAQSQSRRRYSRPAFTIARWRSWQTLGANLRMKLSVATAFAK</sequence>
<gene>
    <name evidence="1" type="ORF">VTL71DRAFT_3429</name>
</gene>
<name>A0ABR4C779_9HELO</name>
<dbReference type="EMBL" id="JAZHXI010000012">
    <property type="protein sequence ID" value="KAL2065759.1"/>
    <property type="molecule type" value="Genomic_DNA"/>
</dbReference>
<accession>A0ABR4C779</accession>
<evidence type="ECO:0000313" key="1">
    <source>
        <dbReference type="EMBL" id="KAL2065759.1"/>
    </source>
</evidence>
<protein>
    <submittedName>
        <fullName evidence="1">Uncharacterized protein</fullName>
    </submittedName>
</protein>
<proteinExistence type="predicted"/>
<comment type="caution">
    <text evidence="1">The sequence shown here is derived from an EMBL/GenBank/DDBJ whole genome shotgun (WGS) entry which is preliminary data.</text>
</comment>
<keyword evidence="2" id="KW-1185">Reference proteome</keyword>
<reference evidence="1 2" key="1">
    <citation type="journal article" date="2024" name="Commun. Biol.">
        <title>Comparative genomic analysis of thermophilic fungi reveals convergent evolutionary adaptations and gene losses.</title>
        <authorList>
            <person name="Steindorff A.S."/>
            <person name="Aguilar-Pontes M.V."/>
            <person name="Robinson A.J."/>
            <person name="Andreopoulos B."/>
            <person name="LaButti K."/>
            <person name="Kuo A."/>
            <person name="Mondo S."/>
            <person name="Riley R."/>
            <person name="Otillar R."/>
            <person name="Haridas S."/>
            <person name="Lipzen A."/>
            <person name="Grimwood J."/>
            <person name="Schmutz J."/>
            <person name="Clum A."/>
            <person name="Reid I.D."/>
            <person name="Moisan M.C."/>
            <person name="Butler G."/>
            <person name="Nguyen T.T.M."/>
            <person name="Dewar K."/>
            <person name="Conant G."/>
            <person name="Drula E."/>
            <person name="Henrissat B."/>
            <person name="Hansel C."/>
            <person name="Singer S."/>
            <person name="Hutchinson M.I."/>
            <person name="de Vries R.P."/>
            <person name="Natvig D.O."/>
            <person name="Powell A.J."/>
            <person name="Tsang A."/>
            <person name="Grigoriev I.V."/>
        </authorList>
    </citation>
    <scope>NUCLEOTIDE SEQUENCE [LARGE SCALE GENOMIC DNA]</scope>
    <source>
        <strain evidence="1 2">CBS 494.80</strain>
    </source>
</reference>
<feature type="non-terminal residue" evidence="1">
    <location>
        <position position="82"/>
    </location>
</feature>
<evidence type="ECO:0000313" key="2">
    <source>
        <dbReference type="Proteomes" id="UP001595075"/>
    </source>
</evidence>